<protein>
    <recommendedName>
        <fullName evidence="2">COP9 signalosome complex subunit 3 N-terminal helical repeats domain-containing protein</fullName>
    </recommendedName>
</protein>
<dbReference type="GO" id="GO:0006511">
    <property type="term" value="P:ubiquitin-dependent protein catabolic process"/>
    <property type="evidence" value="ECO:0007669"/>
    <property type="project" value="TreeGrafter"/>
</dbReference>
<evidence type="ECO:0000313" key="4">
    <source>
        <dbReference type="Proteomes" id="UP000054217"/>
    </source>
</evidence>
<accession>A0A0C3P0F3</accession>
<reference evidence="3 4" key="1">
    <citation type="submission" date="2014-04" db="EMBL/GenBank/DDBJ databases">
        <authorList>
            <consortium name="DOE Joint Genome Institute"/>
            <person name="Kuo A."/>
            <person name="Kohler A."/>
            <person name="Costa M.D."/>
            <person name="Nagy L.G."/>
            <person name="Floudas D."/>
            <person name="Copeland A."/>
            <person name="Barry K.W."/>
            <person name="Cichocki N."/>
            <person name="Veneault-Fourrey C."/>
            <person name="LaButti K."/>
            <person name="Lindquist E.A."/>
            <person name="Lipzen A."/>
            <person name="Lundell T."/>
            <person name="Morin E."/>
            <person name="Murat C."/>
            <person name="Sun H."/>
            <person name="Tunlid A."/>
            <person name="Henrissat B."/>
            <person name="Grigoriev I.V."/>
            <person name="Hibbett D.S."/>
            <person name="Martin F."/>
            <person name="Nordberg H.P."/>
            <person name="Cantor M.N."/>
            <person name="Hua S.X."/>
        </authorList>
    </citation>
    <scope>NUCLEOTIDE SEQUENCE [LARGE SCALE GENOMIC DNA]</scope>
    <source>
        <strain evidence="3 4">Marx 270</strain>
    </source>
</reference>
<dbReference type="HOGENOM" id="CLU_1807001_0_0_1"/>
<reference evidence="4" key="2">
    <citation type="submission" date="2015-01" db="EMBL/GenBank/DDBJ databases">
        <title>Evolutionary Origins and Diversification of the Mycorrhizal Mutualists.</title>
        <authorList>
            <consortium name="DOE Joint Genome Institute"/>
            <consortium name="Mycorrhizal Genomics Consortium"/>
            <person name="Kohler A."/>
            <person name="Kuo A."/>
            <person name="Nagy L.G."/>
            <person name="Floudas D."/>
            <person name="Copeland A."/>
            <person name="Barry K.W."/>
            <person name="Cichocki N."/>
            <person name="Veneault-Fourrey C."/>
            <person name="LaButti K."/>
            <person name="Lindquist E.A."/>
            <person name="Lipzen A."/>
            <person name="Lundell T."/>
            <person name="Morin E."/>
            <person name="Murat C."/>
            <person name="Riley R."/>
            <person name="Ohm R."/>
            <person name="Sun H."/>
            <person name="Tunlid A."/>
            <person name="Henrissat B."/>
            <person name="Grigoriev I.V."/>
            <person name="Hibbett D.S."/>
            <person name="Martin F."/>
        </authorList>
    </citation>
    <scope>NUCLEOTIDE SEQUENCE [LARGE SCALE GENOMIC DNA]</scope>
    <source>
        <strain evidence="4">Marx 270</strain>
    </source>
</reference>
<keyword evidence="1" id="KW-0963">Cytoplasm</keyword>
<gene>
    <name evidence="3" type="ORF">M404DRAFT_738190</name>
</gene>
<dbReference type="OrthoDB" id="29061at2759"/>
<evidence type="ECO:0000313" key="3">
    <source>
        <dbReference type="EMBL" id="KIO00996.1"/>
    </source>
</evidence>
<sequence length="143" mass="15328">MIRSPSLAPSCHLAYAGSSPSICVSSRVFTFALPVLAHPITTIDLAISDLTYNDNLVYHYAGGTIYAALRRWSEAEECFKICACSPGAVPAAIQLEALKKFVLVQLIREGKAIAAAKVYSPESVTSLQEHAILCVRECVASPT</sequence>
<evidence type="ECO:0000256" key="1">
    <source>
        <dbReference type="ARBA" id="ARBA00022490"/>
    </source>
</evidence>
<evidence type="ECO:0000259" key="2">
    <source>
        <dbReference type="Pfam" id="PF22788"/>
    </source>
</evidence>
<dbReference type="STRING" id="870435.A0A0C3P0F3"/>
<dbReference type="AlphaFoldDB" id="A0A0C3P0F3"/>
<dbReference type="PANTHER" id="PTHR10758">
    <property type="entry name" value="26S PROTEASOME NON-ATPASE REGULATORY SUBUNIT 3/COP9 SIGNALOSOME COMPLEX SUBUNIT 3"/>
    <property type="match status" value="1"/>
</dbReference>
<dbReference type="Proteomes" id="UP000054217">
    <property type="component" value="Unassembled WGS sequence"/>
</dbReference>
<keyword evidence="4" id="KW-1185">Reference proteome</keyword>
<dbReference type="EMBL" id="KN831991">
    <property type="protein sequence ID" value="KIO00996.1"/>
    <property type="molecule type" value="Genomic_DNA"/>
</dbReference>
<feature type="domain" description="COP9 signalosome complex subunit 3 N-terminal helical repeats" evidence="2">
    <location>
        <begin position="22"/>
        <end position="120"/>
    </location>
</feature>
<name>A0A0C3P0F3_PISTI</name>
<dbReference type="InterPro" id="IPR055089">
    <property type="entry name" value="COP9_N"/>
</dbReference>
<proteinExistence type="predicted"/>
<dbReference type="PANTHER" id="PTHR10758:SF1">
    <property type="entry name" value="COP9 SIGNALOSOME COMPLEX SUBUNIT 3"/>
    <property type="match status" value="1"/>
</dbReference>
<dbReference type="GO" id="GO:0008180">
    <property type="term" value="C:COP9 signalosome"/>
    <property type="evidence" value="ECO:0007669"/>
    <property type="project" value="TreeGrafter"/>
</dbReference>
<dbReference type="InterPro" id="IPR050756">
    <property type="entry name" value="CSN3"/>
</dbReference>
<dbReference type="InParanoid" id="A0A0C3P0F3"/>
<organism evidence="3 4">
    <name type="scientific">Pisolithus tinctorius Marx 270</name>
    <dbReference type="NCBI Taxonomy" id="870435"/>
    <lineage>
        <taxon>Eukaryota</taxon>
        <taxon>Fungi</taxon>
        <taxon>Dikarya</taxon>
        <taxon>Basidiomycota</taxon>
        <taxon>Agaricomycotina</taxon>
        <taxon>Agaricomycetes</taxon>
        <taxon>Agaricomycetidae</taxon>
        <taxon>Boletales</taxon>
        <taxon>Sclerodermatineae</taxon>
        <taxon>Pisolithaceae</taxon>
        <taxon>Pisolithus</taxon>
    </lineage>
</organism>
<dbReference type="Pfam" id="PF22788">
    <property type="entry name" value="COP9_hel_rpt"/>
    <property type="match status" value="1"/>
</dbReference>